<accession>A0ABR1Q211</accession>
<comment type="caution">
    <text evidence="2">The sequence shown here is derived from an EMBL/GenBank/DDBJ whole genome shotgun (WGS) entry which is preliminary data.</text>
</comment>
<protein>
    <submittedName>
        <fullName evidence="2">Uncharacterized protein</fullName>
    </submittedName>
</protein>
<evidence type="ECO:0000313" key="3">
    <source>
        <dbReference type="Proteomes" id="UP001391051"/>
    </source>
</evidence>
<dbReference type="EMBL" id="JAQQWE010000007">
    <property type="protein sequence ID" value="KAK7946024.1"/>
    <property type="molecule type" value="Genomic_DNA"/>
</dbReference>
<dbReference type="RefSeq" id="XP_066696058.1">
    <property type="nucleotide sequence ID" value="XM_066846567.1"/>
</dbReference>
<name>A0ABR1Q211_9PEZI</name>
<proteinExistence type="predicted"/>
<keyword evidence="1" id="KW-0732">Signal</keyword>
<feature type="signal peptide" evidence="1">
    <location>
        <begin position="1"/>
        <end position="19"/>
    </location>
</feature>
<dbReference type="Proteomes" id="UP001391051">
    <property type="component" value="Unassembled WGS sequence"/>
</dbReference>
<gene>
    <name evidence="2" type="ORF">PG986_010345</name>
</gene>
<feature type="chain" id="PRO_5047012856" evidence="1">
    <location>
        <begin position="20"/>
        <end position="367"/>
    </location>
</feature>
<sequence length="367" mass="38143">MRFVTVSAGLASWAAVANAGACYPCRKLQCAVGLRAAGILDKPSVAYSECAAAMAAHSAPASAVTNTVTATATATETATTSTTPVVHKVSAIPVQRRRSVATAVAVPVSLQQSCTSVDEYLAGCACFNVQPTGAAAVTTTVTSTVSRGPTAATTTVTSSAASFLHAGPTSTATVKLSETSTLSLGPTATVPSETVTATSTVVEQAQTQTLHSFLLQPTDEPDAYIGFMESYTGRDGLNVIVRDRAQAMPCTYYGAQDGAASLNNYVMCVFSGYEYYFTQTLDSDAVYGATAVRITQVGGAVKPACHFDDQGVLSCSDTGTDQDTNETVQRTLMRYSTNPQGYFELELVAPGSDMKGYKEVVLRAVPV</sequence>
<evidence type="ECO:0000313" key="2">
    <source>
        <dbReference type="EMBL" id="KAK7946024.1"/>
    </source>
</evidence>
<keyword evidence="3" id="KW-1185">Reference proteome</keyword>
<organism evidence="2 3">
    <name type="scientific">Apiospora aurea</name>
    <dbReference type="NCBI Taxonomy" id="335848"/>
    <lineage>
        <taxon>Eukaryota</taxon>
        <taxon>Fungi</taxon>
        <taxon>Dikarya</taxon>
        <taxon>Ascomycota</taxon>
        <taxon>Pezizomycotina</taxon>
        <taxon>Sordariomycetes</taxon>
        <taxon>Xylariomycetidae</taxon>
        <taxon>Amphisphaeriales</taxon>
        <taxon>Apiosporaceae</taxon>
        <taxon>Apiospora</taxon>
    </lineage>
</organism>
<evidence type="ECO:0000256" key="1">
    <source>
        <dbReference type="SAM" id="SignalP"/>
    </source>
</evidence>
<dbReference type="GeneID" id="92079629"/>
<reference evidence="2 3" key="1">
    <citation type="submission" date="2023-01" db="EMBL/GenBank/DDBJ databases">
        <title>Analysis of 21 Apiospora genomes using comparative genomics revels a genus with tremendous synthesis potential of carbohydrate active enzymes and secondary metabolites.</title>
        <authorList>
            <person name="Sorensen T."/>
        </authorList>
    </citation>
    <scope>NUCLEOTIDE SEQUENCE [LARGE SCALE GENOMIC DNA]</scope>
    <source>
        <strain evidence="2 3">CBS 24483</strain>
    </source>
</reference>